<comment type="similarity">
    <text evidence="2">Belongs to the MreD family.</text>
</comment>
<keyword evidence="7 8" id="KW-0472">Membrane</keyword>
<proteinExistence type="inferred from homology"/>
<dbReference type="AlphaFoldDB" id="A0A2M7BYK8"/>
<dbReference type="NCBIfam" id="TIGR03426">
    <property type="entry name" value="shape_MreD"/>
    <property type="match status" value="1"/>
</dbReference>
<dbReference type="InterPro" id="IPR007227">
    <property type="entry name" value="Cell_shape_determining_MreD"/>
</dbReference>
<evidence type="ECO:0000256" key="6">
    <source>
        <dbReference type="ARBA" id="ARBA00022989"/>
    </source>
</evidence>
<reference evidence="10" key="1">
    <citation type="submission" date="2017-09" db="EMBL/GenBank/DDBJ databases">
        <title>Depth-based differentiation of microbial function through sediment-hosted aquifers and enrichment of novel symbionts in the deep terrestrial subsurface.</title>
        <authorList>
            <person name="Probst A.J."/>
            <person name="Ladd B."/>
            <person name="Jarett J.K."/>
            <person name="Geller-Mcgrath D.E."/>
            <person name="Sieber C.M.K."/>
            <person name="Emerson J.B."/>
            <person name="Anantharaman K."/>
            <person name="Thomas B.C."/>
            <person name="Malmstrom R."/>
            <person name="Stieglmeier M."/>
            <person name="Klingl A."/>
            <person name="Woyke T."/>
            <person name="Ryan C.M."/>
            <person name="Banfield J.F."/>
        </authorList>
    </citation>
    <scope>NUCLEOTIDE SEQUENCE [LARGE SCALE GENOMIC DNA]</scope>
</reference>
<evidence type="ECO:0000256" key="7">
    <source>
        <dbReference type="ARBA" id="ARBA00023136"/>
    </source>
</evidence>
<dbReference type="Pfam" id="PF04093">
    <property type="entry name" value="MreD"/>
    <property type="match status" value="1"/>
</dbReference>
<sequence>MKKILSFIILFYVLAILETTFFPHFKTFSSSIINLILIVVVLINLFEKTQENSGVFAALIGGVFWDIFSERPFGFYTLILLAIALFIKLILKKYVRIPNIKRTKRV</sequence>
<organism evidence="9 10">
    <name type="scientific">Candidatus Nealsonbacteria bacterium CG03_land_8_20_14_0_80_36_12</name>
    <dbReference type="NCBI Taxonomy" id="1974701"/>
    <lineage>
        <taxon>Bacteria</taxon>
        <taxon>Candidatus Nealsoniibacteriota</taxon>
    </lineage>
</organism>
<evidence type="ECO:0000313" key="9">
    <source>
        <dbReference type="EMBL" id="PIV12762.1"/>
    </source>
</evidence>
<comment type="caution">
    <text evidence="9">The sequence shown here is derived from an EMBL/GenBank/DDBJ whole genome shotgun (WGS) entry which is preliminary data.</text>
</comment>
<accession>A0A2M7BYK8</accession>
<evidence type="ECO:0000256" key="3">
    <source>
        <dbReference type="ARBA" id="ARBA00022475"/>
    </source>
</evidence>
<dbReference type="GO" id="GO:0005886">
    <property type="term" value="C:plasma membrane"/>
    <property type="evidence" value="ECO:0007669"/>
    <property type="project" value="UniProtKB-SubCell"/>
</dbReference>
<evidence type="ECO:0000256" key="4">
    <source>
        <dbReference type="ARBA" id="ARBA00022692"/>
    </source>
</evidence>
<keyword evidence="5" id="KW-0133">Cell shape</keyword>
<keyword evidence="4 8" id="KW-0812">Transmembrane</keyword>
<dbReference type="Proteomes" id="UP000230324">
    <property type="component" value="Unassembled WGS sequence"/>
</dbReference>
<gene>
    <name evidence="9" type="primary">mreD</name>
    <name evidence="9" type="ORF">COS47_00860</name>
</gene>
<evidence type="ECO:0000256" key="5">
    <source>
        <dbReference type="ARBA" id="ARBA00022960"/>
    </source>
</evidence>
<dbReference type="EMBL" id="PEUV01000017">
    <property type="protein sequence ID" value="PIV12762.1"/>
    <property type="molecule type" value="Genomic_DNA"/>
</dbReference>
<comment type="subcellular location">
    <subcellularLocation>
        <location evidence="1">Cell membrane</location>
        <topology evidence="1">Multi-pass membrane protein</topology>
    </subcellularLocation>
</comment>
<keyword evidence="6 8" id="KW-1133">Transmembrane helix</keyword>
<keyword evidence="3" id="KW-1003">Cell membrane</keyword>
<evidence type="ECO:0000256" key="1">
    <source>
        <dbReference type="ARBA" id="ARBA00004651"/>
    </source>
</evidence>
<feature type="transmembrane region" description="Helical" evidence="8">
    <location>
        <begin position="53"/>
        <end position="68"/>
    </location>
</feature>
<name>A0A2M7BYK8_9BACT</name>
<protein>
    <submittedName>
        <fullName evidence="9">Rod shape-determining protein MreD</fullName>
    </submittedName>
</protein>
<evidence type="ECO:0000313" key="10">
    <source>
        <dbReference type="Proteomes" id="UP000230324"/>
    </source>
</evidence>
<feature type="transmembrane region" description="Helical" evidence="8">
    <location>
        <begin position="25"/>
        <end position="46"/>
    </location>
</feature>
<evidence type="ECO:0000256" key="8">
    <source>
        <dbReference type="SAM" id="Phobius"/>
    </source>
</evidence>
<evidence type="ECO:0000256" key="2">
    <source>
        <dbReference type="ARBA" id="ARBA00007776"/>
    </source>
</evidence>
<dbReference type="GO" id="GO:0008360">
    <property type="term" value="P:regulation of cell shape"/>
    <property type="evidence" value="ECO:0007669"/>
    <property type="project" value="UniProtKB-KW"/>
</dbReference>
<feature type="transmembrane region" description="Helical" evidence="8">
    <location>
        <begin position="74"/>
        <end position="91"/>
    </location>
</feature>